<feature type="domain" description="VanZ-like" evidence="2">
    <location>
        <begin position="16"/>
        <end position="122"/>
    </location>
</feature>
<feature type="transmembrane region" description="Helical" evidence="1">
    <location>
        <begin position="46"/>
        <end position="66"/>
    </location>
</feature>
<dbReference type="NCBIfam" id="NF037970">
    <property type="entry name" value="vanZ_1"/>
    <property type="match status" value="1"/>
</dbReference>
<protein>
    <submittedName>
        <fullName evidence="3">VanZ family protein</fullName>
    </submittedName>
</protein>
<accession>A0ABR9D831</accession>
<dbReference type="EMBL" id="JACXSS010000001">
    <property type="protein sequence ID" value="MBD9358419.1"/>
    <property type="molecule type" value="Genomic_DNA"/>
</dbReference>
<evidence type="ECO:0000259" key="2">
    <source>
        <dbReference type="Pfam" id="PF04892"/>
    </source>
</evidence>
<name>A0ABR9D831_9GAMM</name>
<keyword evidence="1" id="KW-0812">Transmembrane</keyword>
<sequence>MANLKGNRKLAILFVLLSIAWILFLFAESSQPPAKIMSSGYGVDKLAHFVAFGILALLVCSASLCLRGKNKNSTFFFVLVLVTIVGVADECYQLLNPSRAFEFLDLMADIFGAIVFLYVFNIVLKSSLSRWFVIFK</sequence>
<dbReference type="Pfam" id="PF04892">
    <property type="entry name" value="VanZ"/>
    <property type="match status" value="1"/>
</dbReference>
<comment type="caution">
    <text evidence="3">The sequence shown here is derived from an EMBL/GenBank/DDBJ whole genome shotgun (WGS) entry which is preliminary data.</text>
</comment>
<proteinExistence type="predicted"/>
<keyword evidence="1" id="KW-1133">Transmembrane helix</keyword>
<gene>
    <name evidence="3" type="primary">vanZ</name>
    <name evidence="3" type="ORF">IE877_21500</name>
</gene>
<keyword evidence="1" id="KW-0472">Membrane</keyword>
<dbReference type="PANTHER" id="PTHR28008:SF1">
    <property type="entry name" value="DOMAIN PROTEIN, PUTATIVE (AFU_ORTHOLOGUE AFUA_3G10980)-RELATED"/>
    <property type="match status" value="1"/>
</dbReference>
<keyword evidence="4" id="KW-1185">Reference proteome</keyword>
<organism evidence="3 4">
    <name type="scientific">Methylomonas albis</name>
    <dbReference type="NCBI Taxonomy" id="1854563"/>
    <lineage>
        <taxon>Bacteria</taxon>
        <taxon>Pseudomonadati</taxon>
        <taxon>Pseudomonadota</taxon>
        <taxon>Gammaproteobacteria</taxon>
        <taxon>Methylococcales</taxon>
        <taxon>Methylococcaceae</taxon>
        <taxon>Methylomonas</taxon>
    </lineage>
</organism>
<evidence type="ECO:0000256" key="1">
    <source>
        <dbReference type="SAM" id="Phobius"/>
    </source>
</evidence>
<reference evidence="3 4" key="1">
    <citation type="submission" date="2020-09" db="EMBL/GenBank/DDBJ databases">
        <title>Methylomonas albis sp. nov. and Methylomonas fluvii sp. nov.: Two cold-adapted methanotrophs from the River Elbe and an amended description of Methylovulum psychrotolerans strain Eb1.</title>
        <authorList>
            <person name="Bussmann I.K."/>
            <person name="Klings K.-W."/>
            <person name="Warnstedt J."/>
            <person name="Hoppert M."/>
            <person name="Saborowski A."/>
            <person name="Horn F."/>
            <person name="Liebner S."/>
        </authorList>
    </citation>
    <scope>NUCLEOTIDE SEQUENCE [LARGE SCALE GENOMIC DNA]</scope>
    <source>
        <strain evidence="3 4">EbA</strain>
    </source>
</reference>
<evidence type="ECO:0000313" key="3">
    <source>
        <dbReference type="EMBL" id="MBD9358419.1"/>
    </source>
</evidence>
<dbReference type="InterPro" id="IPR006976">
    <property type="entry name" value="VanZ-like"/>
</dbReference>
<feature type="transmembrane region" description="Helical" evidence="1">
    <location>
        <begin position="75"/>
        <end position="95"/>
    </location>
</feature>
<evidence type="ECO:0000313" key="4">
    <source>
        <dbReference type="Proteomes" id="UP000652176"/>
    </source>
</evidence>
<feature type="transmembrane region" description="Helical" evidence="1">
    <location>
        <begin position="107"/>
        <end position="124"/>
    </location>
</feature>
<dbReference type="PANTHER" id="PTHR28008">
    <property type="entry name" value="DOMAIN PROTEIN, PUTATIVE (AFU_ORTHOLOGUE AFUA_3G10980)-RELATED"/>
    <property type="match status" value="1"/>
</dbReference>
<dbReference type="RefSeq" id="WP_192376637.1">
    <property type="nucleotide sequence ID" value="NZ_CAJHIV010000001.1"/>
</dbReference>
<dbReference type="Proteomes" id="UP000652176">
    <property type="component" value="Unassembled WGS sequence"/>
</dbReference>